<keyword evidence="2" id="KW-1133">Transmembrane helix</keyword>
<proteinExistence type="predicted"/>
<evidence type="ECO:0000313" key="4">
    <source>
        <dbReference type="Proteomes" id="UP000440304"/>
    </source>
</evidence>
<feature type="compositionally biased region" description="Basic and acidic residues" evidence="1">
    <location>
        <begin position="34"/>
        <end position="43"/>
    </location>
</feature>
<evidence type="ECO:0000256" key="1">
    <source>
        <dbReference type="SAM" id="MobiDB-lite"/>
    </source>
</evidence>
<gene>
    <name evidence="3" type="ORF">GR156_09420</name>
</gene>
<comment type="caution">
    <text evidence="3">The sequence shown here is derived from an EMBL/GenBank/DDBJ whole genome shotgun (WGS) entry which is preliminary data.</text>
</comment>
<organism evidence="3 4">
    <name type="scientific">Shinella zoogloeoides</name>
    <name type="common">Crabtreella saccharophila</name>
    <dbReference type="NCBI Taxonomy" id="352475"/>
    <lineage>
        <taxon>Bacteria</taxon>
        <taxon>Pseudomonadati</taxon>
        <taxon>Pseudomonadota</taxon>
        <taxon>Alphaproteobacteria</taxon>
        <taxon>Hyphomicrobiales</taxon>
        <taxon>Rhizobiaceae</taxon>
        <taxon>Shinella</taxon>
    </lineage>
</organism>
<protein>
    <submittedName>
        <fullName evidence="3">Uncharacterized protein</fullName>
    </submittedName>
</protein>
<accession>A0A6N8TH99</accession>
<feature type="transmembrane region" description="Helical" evidence="2">
    <location>
        <begin position="54"/>
        <end position="73"/>
    </location>
</feature>
<reference evidence="3 4" key="1">
    <citation type="submission" date="2019-12" db="EMBL/GenBank/DDBJ databases">
        <title>Shinella granuli gen. nov., sp. nov., and proposal of the reclassification of Zoogloea ramigera ATCC 19623 as Shinella zoogloeoides sp. nov.</title>
        <authorList>
            <person name="Gao J."/>
        </authorList>
    </citation>
    <scope>NUCLEOTIDE SEQUENCE [LARGE SCALE GENOMIC DNA]</scope>
    <source>
        <strain evidence="3 4">DSM 287</strain>
    </source>
</reference>
<dbReference type="AlphaFoldDB" id="A0A6N8TH99"/>
<dbReference type="EMBL" id="WUML01000005">
    <property type="protein sequence ID" value="MXO00520.1"/>
    <property type="molecule type" value="Genomic_DNA"/>
</dbReference>
<evidence type="ECO:0000256" key="2">
    <source>
        <dbReference type="SAM" id="Phobius"/>
    </source>
</evidence>
<dbReference type="Proteomes" id="UP000440304">
    <property type="component" value="Unassembled WGS sequence"/>
</dbReference>
<dbReference type="RefSeq" id="WP_170299469.1">
    <property type="nucleotide sequence ID" value="NZ_CP086611.1"/>
</dbReference>
<sequence length="78" mass="8820">MIFEEQGRHEQAAELSPSRNATEDALNDNNVLKFEPRKPKQENKPAASGPKKRLLWLAVAAVIVLAWAYYQFIAPQTL</sequence>
<keyword evidence="2" id="KW-0812">Transmembrane</keyword>
<name>A0A6N8TH99_SHIZO</name>
<evidence type="ECO:0000313" key="3">
    <source>
        <dbReference type="EMBL" id="MXO00520.1"/>
    </source>
</evidence>
<feature type="region of interest" description="Disordered" evidence="1">
    <location>
        <begin position="1"/>
        <end position="50"/>
    </location>
</feature>
<feature type="compositionally biased region" description="Basic and acidic residues" evidence="1">
    <location>
        <begin position="1"/>
        <end position="12"/>
    </location>
</feature>
<keyword evidence="2" id="KW-0472">Membrane</keyword>